<proteinExistence type="predicted"/>
<gene>
    <name evidence="1" type="ORF">Plo01_03460</name>
</gene>
<name>A0A8J3RHG0_9ACTN</name>
<dbReference type="RefSeq" id="WP_203888671.1">
    <property type="nucleotide sequence ID" value="NZ_BOOH01000002.1"/>
</dbReference>
<dbReference type="Proteomes" id="UP000616724">
    <property type="component" value="Unassembled WGS sequence"/>
</dbReference>
<comment type="caution">
    <text evidence="1">The sequence shown here is derived from an EMBL/GenBank/DDBJ whole genome shotgun (WGS) entry which is preliminary data.</text>
</comment>
<organism evidence="1 2">
    <name type="scientific">Planobispora longispora</name>
    <dbReference type="NCBI Taxonomy" id="28887"/>
    <lineage>
        <taxon>Bacteria</taxon>
        <taxon>Bacillati</taxon>
        <taxon>Actinomycetota</taxon>
        <taxon>Actinomycetes</taxon>
        <taxon>Streptosporangiales</taxon>
        <taxon>Streptosporangiaceae</taxon>
        <taxon>Planobispora</taxon>
    </lineage>
</organism>
<keyword evidence="2" id="KW-1185">Reference proteome</keyword>
<reference evidence="1 2" key="1">
    <citation type="submission" date="2021-01" db="EMBL/GenBank/DDBJ databases">
        <title>Whole genome shotgun sequence of Planobispora longispora NBRC 13918.</title>
        <authorList>
            <person name="Komaki H."/>
            <person name="Tamura T."/>
        </authorList>
    </citation>
    <scope>NUCLEOTIDE SEQUENCE [LARGE SCALE GENOMIC DNA]</scope>
    <source>
        <strain evidence="1 2">NBRC 13918</strain>
    </source>
</reference>
<protein>
    <recommendedName>
        <fullName evidence="3">Knr4/Smi1-like domain-containing protein</fullName>
    </recommendedName>
</protein>
<evidence type="ECO:0008006" key="3">
    <source>
        <dbReference type="Google" id="ProtNLM"/>
    </source>
</evidence>
<dbReference type="AlphaFoldDB" id="A0A8J3RHG0"/>
<dbReference type="EMBL" id="BOOH01000002">
    <property type="protein sequence ID" value="GIH73917.1"/>
    <property type="molecule type" value="Genomic_DNA"/>
</dbReference>
<accession>A0A8J3RHG0</accession>
<evidence type="ECO:0000313" key="2">
    <source>
        <dbReference type="Proteomes" id="UP000616724"/>
    </source>
</evidence>
<evidence type="ECO:0000313" key="1">
    <source>
        <dbReference type="EMBL" id="GIH73917.1"/>
    </source>
</evidence>
<sequence>MERGVIEEWLRDVMATAYGEWTPESGCAGAEITTAEERLGIGLPQALRDYYTVAGRHAELMGAGGYEHTFRLRAPEHLAVEDGWLIFCGENRWPAQWSARPDDVGWPDPRVHGRAGPGERWFSEFRRLSAFLLNVACKQAVMSLPYQATCRLRKGQLETVESLLEYVGSREACRGGDWLSFIDRPARILASYSHITSTVRVGAAAPDALASFHERSGLRLKAAGGRSATARP</sequence>